<sequence>MRSRFQGCQGFDLMEVGKDEVTLRMGKQANRRSIQFALQALLAVFDTQEAPKNLNFDDSSDLDSLDSDAHTDSSPPPTSALGFSSGPLTRPRLGQGTGAFSNYVRARGEPDGRTAPASDQKNRDSDTFTPSPVNPVSAAYTNLVGLVGFKPSNAALMQQGKMRALYNNDDSPLDDSGKRPDSSSSASSDWDAGQMTVRRQNGNASSSSSTSARAATSSENAEATPTTGSRKASSCFESQSSDSDRNDFSLDRPRFGAGISRPPPPPLATPRTSLGGQSKQSSRRSKQTTSAEQESCIEMNTLLSPTCSNGEGPAQRDKSMRDHILSHQMRHFSRAPPISDVYHDRSLGLGLAPSLSKILADDGGKLLSERSEENGTAEAVRSSSPPPLVSRRCKPPPPPPKIAAKPHRLQKGRIGDIIRGAVGESNGFALKLEAEKTNAVEERKPSSESSDDGSSQNRDAVSTVRRKPKSIGTDDGSQTAVSEC</sequence>
<evidence type="ECO:0000256" key="1">
    <source>
        <dbReference type="SAM" id="MobiDB-lite"/>
    </source>
</evidence>
<accession>A0A9J6F578</accession>
<dbReference type="InterPro" id="IPR058900">
    <property type="entry name" value="TTC28_C"/>
</dbReference>
<feature type="region of interest" description="Disordered" evidence="1">
    <location>
        <begin position="166"/>
        <end position="318"/>
    </location>
</feature>
<feature type="compositionally biased region" description="Basic and acidic residues" evidence="1">
    <location>
        <begin position="242"/>
        <end position="254"/>
    </location>
</feature>
<feature type="region of interest" description="Disordered" evidence="1">
    <location>
        <begin position="366"/>
        <end position="413"/>
    </location>
</feature>
<evidence type="ECO:0000313" key="3">
    <source>
        <dbReference type="EMBL" id="KAH8041938.1"/>
    </source>
</evidence>
<name>A0A9J6F578_RHIMP</name>
<feature type="compositionally biased region" description="Low complexity" evidence="1">
    <location>
        <begin position="182"/>
        <end position="191"/>
    </location>
</feature>
<reference evidence="3" key="2">
    <citation type="submission" date="2021-09" db="EMBL/GenBank/DDBJ databases">
        <authorList>
            <person name="Jia N."/>
            <person name="Wang J."/>
            <person name="Shi W."/>
            <person name="Du L."/>
            <person name="Sun Y."/>
            <person name="Zhan W."/>
            <person name="Jiang J."/>
            <person name="Wang Q."/>
            <person name="Zhang B."/>
            <person name="Ji P."/>
            <person name="Sakyi L.B."/>
            <person name="Cui X."/>
            <person name="Yuan T."/>
            <person name="Jiang B."/>
            <person name="Yang W."/>
            <person name="Lam T.T.-Y."/>
            <person name="Chang Q."/>
            <person name="Ding S."/>
            <person name="Wang X."/>
            <person name="Zhu J."/>
            <person name="Ruan X."/>
            <person name="Zhao L."/>
            <person name="Wei J."/>
            <person name="Que T."/>
            <person name="Du C."/>
            <person name="Cheng J."/>
            <person name="Dai P."/>
            <person name="Han X."/>
            <person name="Huang E."/>
            <person name="Gao Y."/>
            <person name="Liu J."/>
            <person name="Shao H."/>
            <person name="Ye R."/>
            <person name="Li L."/>
            <person name="Wei W."/>
            <person name="Wang X."/>
            <person name="Wang C."/>
            <person name="Huo Q."/>
            <person name="Li W."/>
            <person name="Guo W."/>
            <person name="Chen H."/>
            <person name="Chen S."/>
            <person name="Zhou L."/>
            <person name="Zhou L."/>
            <person name="Ni X."/>
            <person name="Tian J."/>
            <person name="Zhou Y."/>
            <person name="Sheng Y."/>
            <person name="Liu T."/>
            <person name="Pan Y."/>
            <person name="Xia L."/>
            <person name="Li J."/>
            <person name="Zhao F."/>
            <person name="Cao W."/>
        </authorList>
    </citation>
    <scope>NUCLEOTIDE SEQUENCE</scope>
    <source>
        <strain evidence="3">Rmic-2018</strain>
        <tissue evidence="3">Larvae</tissue>
    </source>
</reference>
<protein>
    <recommendedName>
        <fullName evidence="2">TTC28 C-terminal domain-containing protein</fullName>
    </recommendedName>
</protein>
<evidence type="ECO:0000259" key="2">
    <source>
        <dbReference type="Pfam" id="PF26117"/>
    </source>
</evidence>
<keyword evidence="4" id="KW-1185">Reference proteome</keyword>
<feature type="compositionally biased region" description="Polar residues" evidence="1">
    <location>
        <begin position="475"/>
        <end position="484"/>
    </location>
</feature>
<dbReference type="EMBL" id="JABSTU010000001">
    <property type="protein sequence ID" value="KAH8041938.1"/>
    <property type="molecule type" value="Genomic_DNA"/>
</dbReference>
<proteinExistence type="predicted"/>
<feature type="region of interest" description="Disordered" evidence="1">
    <location>
        <begin position="52"/>
        <end position="134"/>
    </location>
</feature>
<feature type="domain" description="TTC28 C-terminal" evidence="2">
    <location>
        <begin position="9"/>
        <end position="50"/>
    </location>
</feature>
<feature type="compositionally biased region" description="Low complexity" evidence="1">
    <location>
        <begin position="269"/>
        <end position="280"/>
    </location>
</feature>
<dbReference type="AlphaFoldDB" id="A0A9J6F578"/>
<comment type="caution">
    <text evidence="3">The sequence shown here is derived from an EMBL/GenBank/DDBJ whole genome shotgun (WGS) entry which is preliminary data.</text>
</comment>
<feature type="region of interest" description="Disordered" evidence="1">
    <location>
        <begin position="435"/>
        <end position="484"/>
    </location>
</feature>
<feature type="compositionally biased region" description="Low complexity" evidence="1">
    <location>
        <begin position="203"/>
        <end position="241"/>
    </location>
</feature>
<feature type="compositionally biased region" description="Basic and acidic residues" evidence="1">
    <location>
        <begin position="435"/>
        <end position="446"/>
    </location>
</feature>
<organism evidence="3 4">
    <name type="scientific">Rhipicephalus microplus</name>
    <name type="common">Cattle tick</name>
    <name type="synonym">Boophilus microplus</name>
    <dbReference type="NCBI Taxonomy" id="6941"/>
    <lineage>
        <taxon>Eukaryota</taxon>
        <taxon>Metazoa</taxon>
        <taxon>Ecdysozoa</taxon>
        <taxon>Arthropoda</taxon>
        <taxon>Chelicerata</taxon>
        <taxon>Arachnida</taxon>
        <taxon>Acari</taxon>
        <taxon>Parasitiformes</taxon>
        <taxon>Ixodida</taxon>
        <taxon>Ixodoidea</taxon>
        <taxon>Ixodidae</taxon>
        <taxon>Rhipicephalinae</taxon>
        <taxon>Rhipicephalus</taxon>
        <taxon>Boophilus</taxon>
    </lineage>
</organism>
<evidence type="ECO:0000313" key="4">
    <source>
        <dbReference type="Proteomes" id="UP000821866"/>
    </source>
</evidence>
<dbReference type="VEuPathDB" id="VectorBase:LOC119161799"/>
<dbReference type="Proteomes" id="UP000821866">
    <property type="component" value="Chromosome 1"/>
</dbReference>
<gene>
    <name evidence="3" type="ORF">HPB51_019679</name>
</gene>
<reference evidence="3" key="1">
    <citation type="journal article" date="2020" name="Cell">
        <title>Large-Scale Comparative Analyses of Tick Genomes Elucidate Their Genetic Diversity and Vector Capacities.</title>
        <authorList>
            <consortium name="Tick Genome and Microbiome Consortium (TIGMIC)"/>
            <person name="Jia N."/>
            <person name="Wang J."/>
            <person name="Shi W."/>
            <person name="Du L."/>
            <person name="Sun Y."/>
            <person name="Zhan W."/>
            <person name="Jiang J.F."/>
            <person name="Wang Q."/>
            <person name="Zhang B."/>
            <person name="Ji P."/>
            <person name="Bell-Sakyi L."/>
            <person name="Cui X.M."/>
            <person name="Yuan T.T."/>
            <person name="Jiang B.G."/>
            <person name="Yang W.F."/>
            <person name="Lam T.T."/>
            <person name="Chang Q.C."/>
            <person name="Ding S.J."/>
            <person name="Wang X.J."/>
            <person name="Zhu J.G."/>
            <person name="Ruan X.D."/>
            <person name="Zhao L."/>
            <person name="Wei J.T."/>
            <person name="Ye R.Z."/>
            <person name="Que T.C."/>
            <person name="Du C.H."/>
            <person name="Zhou Y.H."/>
            <person name="Cheng J.X."/>
            <person name="Dai P.F."/>
            <person name="Guo W.B."/>
            <person name="Han X.H."/>
            <person name="Huang E.J."/>
            <person name="Li L.F."/>
            <person name="Wei W."/>
            <person name="Gao Y.C."/>
            <person name="Liu J.Z."/>
            <person name="Shao H.Z."/>
            <person name="Wang X."/>
            <person name="Wang C.C."/>
            <person name="Yang T.C."/>
            <person name="Huo Q.B."/>
            <person name="Li W."/>
            <person name="Chen H.Y."/>
            <person name="Chen S.E."/>
            <person name="Zhou L.G."/>
            <person name="Ni X.B."/>
            <person name="Tian J.H."/>
            <person name="Sheng Y."/>
            <person name="Liu T."/>
            <person name="Pan Y.S."/>
            <person name="Xia L.Y."/>
            <person name="Li J."/>
            <person name="Zhao F."/>
            <person name="Cao W.C."/>
        </authorList>
    </citation>
    <scope>NUCLEOTIDE SEQUENCE</scope>
    <source>
        <strain evidence="3">Rmic-2018</strain>
    </source>
</reference>
<dbReference type="Pfam" id="PF26117">
    <property type="entry name" value="TTC28_C"/>
    <property type="match status" value="1"/>
</dbReference>